<feature type="transmembrane region" description="Helical" evidence="1">
    <location>
        <begin position="6"/>
        <end position="24"/>
    </location>
</feature>
<reference evidence="2" key="3">
    <citation type="journal article" date="2023" name="Microbiol. Resour. Announc.">
        <title>Draft Genome Sequence of Granulicatella sp. Strain S8, Isolated from a Marine Fish, Seriola quinqueradiata.</title>
        <authorList>
            <person name="Lee M."/>
            <person name="Farooq A."/>
            <person name="Jeong J.B."/>
            <person name="Jung M.Y."/>
        </authorList>
    </citation>
    <scope>NUCLEOTIDE SEQUENCE</scope>
    <source>
        <strain evidence="2">S8</strain>
    </source>
</reference>
<reference evidence="2" key="1">
    <citation type="submission" date="2022-07" db="EMBL/GenBank/DDBJ databases">
        <authorList>
            <person name="Jung M.-Y."/>
            <person name="Lee M."/>
        </authorList>
    </citation>
    <scope>NUCLEOTIDE SEQUENCE</scope>
    <source>
        <strain evidence="2">S8</strain>
    </source>
</reference>
<accession>A0ABT1WPX6</accession>
<keyword evidence="1" id="KW-1133">Transmembrane helix</keyword>
<dbReference type="EMBL" id="JANHNZ010000006">
    <property type="protein sequence ID" value="MCQ9210274.1"/>
    <property type="molecule type" value="Genomic_DNA"/>
</dbReference>
<feature type="transmembrane region" description="Helical" evidence="1">
    <location>
        <begin position="36"/>
        <end position="67"/>
    </location>
</feature>
<dbReference type="RefSeq" id="WP_256945387.1">
    <property type="nucleotide sequence ID" value="NZ_JANHNZ010000006.1"/>
</dbReference>
<reference evidence="2" key="2">
    <citation type="journal article" date="2023" name="Curr. Microbiol.">
        <title>Granulicatella seriolae sp. nov., a Novel Facultative Anaerobe Isolated from Yellowtail Marine Fish.</title>
        <authorList>
            <person name="Lee M."/>
            <person name="Choi Y.J."/>
            <person name="Farooq A."/>
            <person name="Jeong J.B."/>
            <person name="Jung M.Y."/>
        </authorList>
    </citation>
    <scope>NUCLEOTIDE SEQUENCE</scope>
    <source>
        <strain evidence="2">S8</strain>
    </source>
</reference>
<feature type="transmembrane region" description="Helical" evidence="1">
    <location>
        <begin position="182"/>
        <end position="201"/>
    </location>
</feature>
<dbReference type="Proteomes" id="UP001059480">
    <property type="component" value="Unassembled WGS sequence"/>
</dbReference>
<dbReference type="PANTHER" id="PTHR36111:SF2">
    <property type="entry name" value="INNER MEMBRANE PROTEIN"/>
    <property type="match status" value="1"/>
</dbReference>
<evidence type="ECO:0000313" key="3">
    <source>
        <dbReference type="Proteomes" id="UP001059480"/>
    </source>
</evidence>
<keyword evidence="1" id="KW-0472">Membrane</keyword>
<dbReference type="PANTHER" id="PTHR36111">
    <property type="entry name" value="INNER MEMBRANE PROTEIN-RELATED"/>
    <property type="match status" value="1"/>
</dbReference>
<evidence type="ECO:0000313" key="2">
    <source>
        <dbReference type="EMBL" id="MCQ9210274.1"/>
    </source>
</evidence>
<feature type="transmembrane region" description="Helical" evidence="1">
    <location>
        <begin position="100"/>
        <end position="119"/>
    </location>
</feature>
<dbReference type="Pfam" id="PF04474">
    <property type="entry name" value="DUF554"/>
    <property type="match status" value="1"/>
</dbReference>
<feature type="transmembrane region" description="Helical" evidence="1">
    <location>
        <begin position="208"/>
        <end position="228"/>
    </location>
</feature>
<dbReference type="InterPro" id="IPR007563">
    <property type="entry name" value="DUF554"/>
</dbReference>
<name>A0ABT1WPX6_9LACT</name>
<comment type="caution">
    <text evidence="2">The sequence shown here is derived from an EMBL/GenBank/DDBJ whole genome shotgun (WGS) entry which is preliminary data.</text>
</comment>
<protein>
    <submittedName>
        <fullName evidence="2">DUF554 domain-containing protein</fullName>
    </submittedName>
</protein>
<gene>
    <name evidence="2" type="ORF">NPA36_06895</name>
</gene>
<proteinExistence type="predicted"/>
<evidence type="ECO:0000256" key="1">
    <source>
        <dbReference type="SAM" id="Phobius"/>
    </source>
</evidence>
<organism evidence="2 3">
    <name type="scientific">Granulicatella seriolae</name>
    <dbReference type="NCBI Taxonomy" id="2967226"/>
    <lineage>
        <taxon>Bacteria</taxon>
        <taxon>Bacillati</taxon>
        <taxon>Bacillota</taxon>
        <taxon>Bacilli</taxon>
        <taxon>Lactobacillales</taxon>
        <taxon>Carnobacteriaceae</taxon>
        <taxon>Granulicatella</taxon>
    </lineage>
</organism>
<keyword evidence="3" id="KW-1185">Reference proteome</keyword>
<feature type="transmembrane region" description="Helical" evidence="1">
    <location>
        <begin position="139"/>
        <end position="162"/>
    </location>
</feature>
<sequence length="231" mass="24197">MGTLVNTASIIVGSLLGLVIHKGLAPRFNDMIMKGIALCILVIGIEGSLNSQNMIIVIISIVIGGIIGEALQLDKLLIQLANHLQGIVAKNNPESTFAQGFMSATMLFCIGAMAIVGSLQSGLANDNQMLYTKSILDGITALILASSHGIGVAFSALAVLVYQGTLTLSASFLAPFLSQVTITEMSTVGSVLLIGLGFNLLEMTQLKVTNYIPAIFLPIILIPLGQFLGLL</sequence>
<keyword evidence="1" id="KW-0812">Transmembrane</keyword>